<evidence type="ECO:0000256" key="2">
    <source>
        <dbReference type="SAM" id="Coils"/>
    </source>
</evidence>
<dbReference type="Proteomes" id="UP000066376">
    <property type="component" value="Chromosome"/>
</dbReference>
<organism evidence="3 4">
    <name type="scientific">Methanobrevibacter olleyae</name>
    <dbReference type="NCBI Taxonomy" id="294671"/>
    <lineage>
        <taxon>Archaea</taxon>
        <taxon>Methanobacteriati</taxon>
        <taxon>Methanobacteriota</taxon>
        <taxon>Methanomada group</taxon>
        <taxon>Methanobacteria</taxon>
        <taxon>Methanobacteriales</taxon>
        <taxon>Methanobacteriaceae</taxon>
        <taxon>Methanobrevibacter</taxon>
    </lineage>
</organism>
<keyword evidence="1" id="KW-0233">DNA recombination</keyword>
<reference evidence="3 4" key="1">
    <citation type="journal article" date="2016" name="Genome Announc.">
        <title>Draft Genome Sequence of the Rumen Methanogen Methanobrevibacter olleyae YLM1.</title>
        <authorList>
            <person name="Kelly W.J."/>
            <person name="Li D."/>
            <person name="Lambie S.C."/>
            <person name="Cox F."/>
            <person name="Attwood G.T."/>
            <person name="Altermann E."/>
            <person name="Leahy S.C."/>
        </authorList>
    </citation>
    <scope>NUCLEOTIDE SEQUENCE [LARGE SCALE GENOMIC DNA]</scope>
    <source>
        <strain evidence="3 4">YLM1</strain>
    </source>
</reference>
<evidence type="ECO:0000256" key="1">
    <source>
        <dbReference type="ARBA" id="ARBA00023172"/>
    </source>
</evidence>
<dbReference type="InterPro" id="IPR013762">
    <property type="entry name" value="Integrase-like_cat_sf"/>
</dbReference>
<dbReference type="RefSeq" id="WP_067148597.1">
    <property type="nucleotide sequence ID" value="NZ_CP014265.1"/>
</dbReference>
<accession>A0A126R1L2</accession>
<dbReference type="EMBL" id="CP014265">
    <property type="protein sequence ID" value="AMK16280.1"/>
    <property type="molecule type" value="Genomic_DNA"/>
</dbReference>
<keyword evidence="2" id="KW-0175">Coiled coil</keyword>
<dbReference type="KEGG" id="mol:YLM1_1725"/>
<dbReference type="STRING" id="294671.YLM1_1725"/>
<name>A0A126R1L2_METOL</name>
<reference evidence="4" key="2">
    <citation type="submission" date="2016-02" db="EMBL/GenBank/DDBJ databases">
        <title>The draft genome sequence of the rumen methanogen Methanobrevibacter olleyae YLM1.</title>
        <authorList>
            <consortium name="New Zealand Agricultural Greenhouse Gas Research Centre/Pastoral Greenhouse Gas Research Consortium"/>
            <person name="Kelly W.J."/>
            <person name="Li D."/>
            <person name="Lambie S.C."/>
            <person name="Attwood G.T."/>
            <person name="Altermann E."/>
            <person name="Leahy S.C."/>
        </authorList>
    </citation>
    <scope>NUCLEOTIDE SEQUENCE [LARGE SCALE GENOMIC DNA]</scope>
    <source>
        <strain evidence="4">YLM1</strain>
    </source>
</reference>
<dbReference type="GO" id="GO:0003677">
    <property type="term" value="F:DNA binding"/>
    <property type="evidence" value="ECO:0007669"/>
    <property type="project" value="InterPro"/>
</dbReference>
<feature type="coiled-coil region" evidence="2">
    <location>
        <begin position="389"/>
        <end position="423"/>
    </location>
</feature>
<dbReference type="InterPro" id="IPR011010">
    <property type="entry name" value="DNA_brk_join_enz"/>
</dbReference>
<keyword evidence="4" id="KW-1185">Reference proteome</keyword>
<sequence>MYMININDLKKEKYYQKYIQKKNITPETLRSYNVALCHFCNANNKNFDQIIQEVKEEQYPYIDEKGRIHEYDPNFGKIDDYIYNLVPYLRERNNSNNSIEININRLRAVLNALSIKLPKKIELPHDSDDWYVLTKDEIKYVLNISYIHYQAAIVFIAHTGIRLKDITSFKIQDFMKATEKYHHCTEIDDFLEKAPDDMMGFWEFIPHKTKKHNILCKVPNSPESSNMLLNSLRQRQKSIEKNNKKYGTNLKLEKTDALFSSRQKKFKGPLLSASLTVEFFRRNKDLIRERTRVLKQKLEDGEISKDTFHQLIEETPKFHAHGLRKFFITTLARKRVHLRASALMEGHKPYMEQDRAYVDEDKLEELIFSEYKNIIPAISFLKDEVDFTISKRNKELELENSELKKQTEELRSQNKEIQENINKRVDDRINEVFEEYNIDEILKKQGL</sequence>
<dbReference type="GeneID" id="28490040"/>
<dbReference type="Gene3D" id="1.10.443.10">
    <property type="entry name" value="Intergrase catalytic core"/>
    <property type="match status" value="1"/>
</dbReference>
<dbReference type="GO" id="GO:0006310">
    <property type="term" value="P:DNA recombination"/>
    <property type="evidence" value="ECO:0007669"/>
    <property type="project" value="UniProtKB-KW"/>
</dbReference>
<protein>
    <submittedName>
        <fullName evidence="3">Phage integrase</fullName>
    </submittedName>
</protein>
<proteinExistence type="predicted"/>
<dbReference type="SUPFAM" id="SSF56349">
    <property type="entry name" value="DNA breaking-rejoining enzymes"/>
    <property type="match status" value="1"/>
</dbReference>
<evidence type="ECO:0000313" key="3">
    <source>
        <dbReference type="EMBL" id="AMK16280.1"/>
    </source>
</evidence>
<evidence type="ECO:0000313" key="4">
    <source>
        <dbReference type="Proteomes" id="UP000066376"/>
    </source>
</evidence>
<gene>
    <name evidence="3" type="ORF">YLM1_1725</name>
</gene>
<dbReference type="AlphaFoldDB" id="A0A126R1L2"/>
<dbReference type="PATRIC" id="fig|294671.3.peg.1792"/>
<dbReference type="GO" id="GO:0015074">
    <property type="term" value="P:DNA integration"/>
    <property type="evidence" value="ECO:0007669"/>
    <property type="project" value="InterPro"/>
</dbReference>